<gene>
    <name evidence="6" type="ORF">ACIB24_12245</name>
</gene>
<dbReference type="InterPro" id="IPR050194">
    <property type="entry name" value="Glycosyltransferase_grp1"/>
</dbReference>
<feature type="region of interest" description="Disordered" evidence="3">
    <location>
        <begin position="237"/>
        <end position="258"/>
    </location>
</feature>
<proteinExistence type="predicted"/>
<feature type="domain" description="Glycosyl transferase family 1" evidence="4">
    <location>
        <begin position="257"/>
        <end position="412"/>
    </location>
</feature>
<evidence type="ECO:0000259" key="5">
    <source>
        <dbReference type="Pfam" id="PF13439"/>
    </source>
</evidence>
<protein>
    <submittedName>
        <fullName evidence="6">Glycosyltransferase family 4 protein</fullName>
        <ecNumber evidence="6">2.4.-.-</ecNumber>
    </submittedName>
</protein>
<evidence type="ECO:0000256" key="2">
    <source>
        <dbReference type="ARBA" id="ARBA00022679"/>
    </source>
</evidence>
<dbReference type="EMBL" id="JBITLV010000003">
    <property type="protein sequence ID" value="MFI7587835.1"/>
    <property type="molecule type" value="Genomic_DNA"/>
</dbReference>
<dbReference type="EC" id="2.4.-.-" evidence="6"/>
<evidence type="ECO:0000256" key="3">
    <source>
        <dbReference type="SAM" id="MobiDB-lite"/>
    </source>
</evidence>
<feature type="domain" description="Glycosyltransferase subfamily 4-like N-terminal" evidence="5">
    <location>
        <begin position="20"/>
        <end position="211"/>
    </location>
</feature>
<keyword evidence="7" id="KW-1185">Reference proteome</keyword>
<evidence type="ECO:0000313" key="7">
    <source>
        <dbReference type="Proteomes" id="UP001612915"/>
    </source>
</evidence>
<name>A0ABW8AN68_9ACTN</name>
<evidence type="ECO:0000259" key="4">
    <source>
        <dbReference type="Pfam" id="PF00534"/>
    </source>
</evidence>
<evidence type="ECO:0000313" key="6">
    <source>
        <dbReference type="EMBL" id="MFI7587835.1"/>
    </source>
</evidence>
<sequence>MTTAKGRVLHVVWEYPPVIYGGLARHAEALTRAQADAGWDVHVLTAAEDVTQPERRVPGGTTHRRGITVHRARRRRPRTGWDDLLTAAGELEDALLATGTALMDGVSVVHAHDWIGARAAAVLARRAGVPLVVTVHATEWGRHAGRIGPTDREAGDPASTETALVHALERQAVVAAAAVIVCSNAMRDEVVAVLDADPARVHVVPNAVDADAWRCGRASVREARRYWLTGATVGGARPDVGENPRAAGRPGAPTGTEDGPLIVAAGRLEWEKGFSTLIRAMPSLRKQFPGLRVVLAGRGGYAGRLCELAADLGVLDSLVMPGWLAGRDLAALYAASDAVVVPSRYEPSGLVAREAQAAGATVVTTDVGGLADAVVPGRTGERVKVGDVHGLHDTLAQLVRDPVRAHGLADAGRVAVQSLTWPDVAARTLALYPS</sequence>
<dbReference type="InterPro" id="IPR001296">
    <property type="entry name" value="Glyco_trans_1"/>
</dbReference>
<dbReference type="GO" id="GO:0016757">
    <property type="term" value="F:glycosyltransferase activity"/>
    <property type="evidence" value="ECO:0007669"/>
    <property type="project" value="UniProtKB-KW"/>
</dbReference>
<evidence type="ECO:0000256" key="1">
    <source>
        <dbReference type="ARBA" id="ARBA00022676"/>
    </source>
</evidence>
<dbReference type="SUPFAM" id="SSF53756">
    <property type="entry name" value="UDP-Glycosyltransferase/glycogen phosphorylase"/>
    <property type="match status" value="1"/>
</dbReference>
<organism evidence="6 7">
    <name type="scientific">Spongisporangium articulatum</name>
    <dbReference type="NCBI Taxonomy" id="3362603"/>
    <lineage>
        <taxon>Bacteria</taxon>
        <taxon>Bacillati</taxon>
        <taxon>Actinomycetota</taxon>
        <taxon>Actinomycetes</taxon>
        <taxon>Kineosporiales</taxon>
        <taxon>Kineosporiaceae</taxon>
        <taxon>Spongisporangium</taxon>
    </lineage>
</organism>
<comment type="caution">
    <text evidence="6">The sequence shown here is derived from an EMBL/GenBank/DDBJ whole genome shotgun (WGS) entry which is preliminary data.</text>
</comment>
<dbReference type="Pfam" id="PF00534">
    <property type="entry name" value="Glycos_transf_1"/>
    <property type="match status" value="1"/>
</dbReference>
<dbReference type="PANTHER" id="PTHR45947">
    <property type="entry name" value="SULFOQUINOVOSYL TRANSFERASE SQD2"/>
    <property type="match status" value="1"/>
</dbReference>
<keyword evidence="1 6" id="KW-0328">Glycosyltransferase</keyword>
<accession>A0ABW8AN68</accession>
<dbReference type="RefSeq" id="WP_398280249.1">
    <property type="nucleotide sequence ID" value="NZ_JBITLV010000003.1"/>
</dbReference>
<dbReference type="PANTHER" id="PTHR45947:SF3">
    <property type="entry name" value="SULFOQUINOVOSYL TRANSFERASE SQD2"/>
    <property type="match status" value="1"/>
</dbReference>
<dbReference type="CDD" id="cd03801">
    <property type="entry name" value="GT4_PimA-like"/>
    <property type="match status" value="1"/>
</dbReference>
<dbReference type="Proteomes" id="UP001612915">
    <property type="component" value="Unassembled WGS sequence"/>
</dbReference>
<dbReference type="Gene3D" id="3.40.50.2000">
    <property type="entry name" value="Glycogen Phosphorylase B"/>
    <property type="match status" value="2"/>
</dbReference>
<dbReference type="InterPro" id="IPR028098">
    <property type="entry name" value="Glyco_trans_4-like_N"/>
</dbReference>
<reference evidence="6 7" key="1">
    <citation type="submission" date="2024-10" db="EMBL/GenBank/DDBJ databases">
        <title>The Natural Products Discovery Center: Release of the First 8490 Sequenced Strains for Exploring Actinobacteria Biosynthetic Diversity.</title>
        <authorList>
            <person name="Kalkreuter E."/>
            <person name="Kautsar S.A."/>
            <person name="Yang D."/>
            <person name="Bader C.D."/>
            <person name="Teijaro C.N."/>
            <person name="Fluegel L."/>
            <person name="Davis C.M."/>
            <person name="Simpson J.R."/>
            <person name="Lauterbach L."/>
            <person name="Steele A.D."/>
            <person name="Gui C."/>
            <person name="Meng S."/>
            <person name="Li G."/>
            <person name="Viehrig K."/>
            <person name="Ye F."/>
            <person name="Su P."/>
            <person name="Kiefer A.F."/>
            <person name="Nichols A."/>
            <person name="Cepeda A.J."/>
            <person name="Yan W."/>
            <person name="Fan B."/>
            <person name="Jiang Y."/>
            <person name="Adhikari A."/>
            <person name="Zheng C.-J."/>
            <person name="Schuster L."/>
            <person name="Cowan T.M."/>
            <person name="Smanski M.J."/>
            <person name="Chevrette M.G."/>
            <person name="De Carvalho L.P.S."/>
            <person name="Shen B."/>
        </authorList>
    </citation>
    <scope>NUCLEOTIDE SEQUENCE [LARGE SCALE GENOMIC DNA]</scope>
    <source>
        <strain evidence="6 7">NPDC049639</strain>
    </source>
</reference>
<keyword evidence="2 6" id="KW-0808">Transferase</keyword>
<dbReference type="Pfam" id="PF13439">
    <property type="entry name" value="Glyco_transf_4"/>
    <property type="match status" value="1"/>
</dbReference>